<dbReference type="InterPro" id="IPR009080">
    <property type="entry name" value="tRNAsynth_Ia_anticodon-bd"/>
</dbReference>
<comment type="cofactor">
    <cofactor evidence="1 15">
        <name>Zn(2+)</name>
        <dbReference type="ChEBI" id="CHEBI:29105"/>
    </cofactor>
</comment>
<dbReference type="SUPFAM" id="SSF47323">
    <property type="entry name" value="Anticodon-binding domain of a subclass of class I aminoacyl-tRNA synthetases"/>
    <property type="match status" value="1"/>
</dbReference>
<keyword evidence="5 15" id="KW-0963">Cytoplasm</keyword>
<feature type="short sequence motif" description="'KMSKS' region" evidence="15">
    <location>
        <begin position="602"/>
        <end position="606"/>
    </location>
</feature>
<dbReference type="SUPFAM" id="SSF50677">
    <property type="entry name" value="ValRS/IleRS/LeuRS editing domain"/>
    <property type="match status" value="1"/>
</dbReference>
<evidence type="ECO:0000313" key="19">
    <source>
        <dbReference type="Proteomes" id="UP000230405"/>
    </source>
</evidence>
<dbReference type="PANTHER" id="PTHR42780">
    <property type="entry name" value="SOLEUCYL-TRNA SYNTHETASE"/>
    <property type="match status" value="1"/>
</dbReference>
<dbReference type="HAMAP" id="MF_02003">
    <property type="entry name" value="Ile_tRNA_synth_type2"/>
    <property type="match status" value="1"/>
</dbReference>
<dbReference type="Gene3D" id="1.10.730.10">
    <property type="entry name" value="Isoleucyl-tRNA Synthetase, Domain 1"/>
    <property type="match status" value="1"/>
</dbReference>
<feature type="domain" description="Aminoacyl-tRNA synthetase class Ia" evidence="16">
    <location>
        <begin position="12"/>
        <end position="630"/>
    </location>
</feature>
<gene>
    <name evidence="15" type="primary">ileS</name>
    <name evidence="18" type="ORF">COX77_01865</name>
</gene>
<accession>A0A2M7VFK7</accession>
<dbReference type="Pfam" id="PF00133">
    <property type="entry name" value="tRNA-synt_1"/>
    <property type="match status" value="1"/>
</dbReference>
<keyword evidence="10 15" id="KW-0067">ATP-binding</keyword>
<sequence length="962" mass="110192">MMINFPKNEEEILTWWEKNSIFAQSIKKSAPAGNFVFFEGPPTANGKPGIHHVLARAFKDVLPRFKTMNGFRVERKAGWDTHGLPVELQVEKKLKISGKPDIEKYGIAKFNQECRQSVWEYQEEWEKLTKRIAFWLDLEHPYVTYENNYIESLWWIFQQIHQQGLVYLGHKVVPHCPRCGTALSSHEVAQGYKLVKENSVYLNFKLLTGNALVKSGDIVLAWTTTPWTLPGNVALAVGEKIEYVKILYQEKNYILAKDRLSIIPGEYQILNSFLGADLVGLTYQPLFNIAAIQQSGQKSYYITDADFVTTADGTGVVHTAVMYGDDDYQLGEKIGLPKVHTVGENGLFTDDLVAYDLAGRFVKDPATEKIIIDYLQNNDLLWRQEEYEHDYPFCWRCDTPLLYYAKDSWFIRMSDPAVKSRLLKNAATINWVPQHIKEGRFGEWLTGVKDWAISRERYWGTPLPIWICDQCQEQKVIGSIKELQEFASEPLADNIDLHRPAIDQVFLRCPHCASGKMSRVKEVMDCWFDSGAMPFAQHHYPFANQELIDQKIQYPANYISEAIDQTRGWFYTLLAISSLLDKGSSYLNVICLGHINDKFGRKMSKSKGNIIDPWQVIDQFGVDAVRLHLYTINQPGEGKNYDLKDVQSVFRQNLMILWNVYEFYSLYAAKSSVIKRPKPTNVLDQWILACLDQLITNVTTALNEYHVYEAAREIPLLINDLSTWYLRRSRDRFKSSESAEALATLEFVLLTLSKVMAPFTPFIAEHLYQQVSGLDYSQANNSVHLATWPELVPVEETVIAEMSRVRKLVELGLAARDQAGIKVRQPLNALLLPADQYLLPAEYQSIVQDELNVKNIIWSDQVQVVTLDVEITPALRKEGYQRELIRQINSLRKKAGLTIADQVILYWQTTDSDMQELLSDELARWRQAVLVSEVQVGENQSGLVTAEVIIADKKIILTLIKK</sequence>
<dbReference type="CDD" id="cd07961">
    <property type="entry name" value="Anticodon_Ia_Ile_ABEc"/>
    <property type="match status" value="1"/>
</dbReference>
<organism evidence="18 19">
    <name type="scientific">Candidatus Komeilibacteria bacterium CG_4_10_14_0_2_um_filter_37_10</name>
    <dbReference type="NCBI Taxonomy" id="1974470"/>
    <lineage>
        <taxon>Bacteria</taxon>
        <taxon>Candidatus Komeiliibacteriota</taxon>
    </lineage>
</organism>
<dbReference type="NCBIfam" id="TIGR00392">
    <property type="entry name" value="ileS"/>
    <property type="match status" value="1"/>
</dbReference>
<dbReference type="GO" id="GO:0005737">
    <property type="term" value="C:cytoplasm"/>
    <property type="evidence" value="ECO:0007669"/>
    <property type="project" value="UniProtKB-SubCell"/>
</dbReference>
<comment type="similarity">
    <text evidence="3 15">Belongs to the class-I aminoacyl-tRNA synthetase family. IleS type 2 subfamily.</text>
</comment>
<evidence type="ECO:0000256" key="9">
    <source>
        <dbReference type="ARBA" id="ARBA00022833"/>
    </source>
</evidence>
<evidence type="ECO:0000259" key="16">
    <source>
        <dbReference type="Pfam" id="PF00133"/>
    </source>
</evidence>
<feature type="binding site" evidence="15">
    <location>
        <position position="605"/>
    </location>
    <ligand>
        <name>ATP</name>
        <dbReference type="ChEBI" id="CHEBI:30616"/>
    </ligand>
</feature>
<evidence type="ECO:0000256" key="12">
    <source>
        <dbReference type="ARBA" id="ARBA00023146"/>
    </source>
</evidence>
<dbReference type="InterPro" id="IPR009008">
    <property type="entry name" value="Val/Leu/Ile-tRNA-synth_edit"/>
</dbReference>
<dbReference type="InterPro" id="IPR033709">
    <property type="entry name" value="Anticodon_Ile_ABEc"/>
</dbReference>
<dbReference type="InterPro" id="IPR013155">
    <property type="entry name" value="M/V/L/I-tRNA-synth_anticd-bd"/>
</dbReference>
<evidence type="ECO:0000256" key="14">
    <source>
        <dbReference type="ARBA" id="ARBA00048359"/>
    </source>
</evidence>
<evidence type="ECO:0000256" key="3">
    <source>
        <dbReference type="ARBA" id="ARBA00007078"/>
    </source>
</evidence>
<comment type="subcellular location">
    <subcellularLocation>
        <location evidence="2 15">Cytoplasm</location>
    </subcellularLocation>
</comment>
<dbReference type="Gene3D" id="3.40.50.620">
    <property type="entry name" value="HUPs"/>
    <property type="match status" value="2"/>
</dbReference>
<dbReference type="GO" id="GO:0002161">
    <property type="term" value="F:aminoacyl-tRNA deacylase activity"/>
    <property type="evidence" value="ECO:0007669"/>
    <property type="project" value="InterPro"/>
</dbReference>
<dbReference type="FunFam" id="3.40.50.620:FF:000075">
    <property type="entry name" value="Isoleucine--tRNA ligase"/>
    <property type="match status" value="1"/>
</dbReference>
<name>A0A2M7VFK7_9BACT</name>
<evidence type="ECO:0000256" key="6">
    <source>
        <dbReference type="ARBA" id="ARBA00022598"/>
    </source>
</evidence>
<dbReference type="InterPro" id="IPR002301">
    <property type="entry name" value="Ile-tRNA-ligase"/>
</dbReference>
<evidence type="ECO:0000259" key="17">
    <source>
        <dbReference type="Pfam" id="PF08264"/>
    </source>
</evidence>
<keyword evidence="6 15" id="KW-0436">Ligase</keyword>
<dbReference type="Pfam" id="PF08264">
    <property type="entry name" value="Anticodon_1"/>
    <property type="match status" value="1"/>
</dbReference>
<evidence type="ECO:0000256" key="1">
    <source>
        <dbReference type="ARBA" id="ARBA00001947"/>
    </source>
</evidence>
<reference evidence="19" key="1">
    <citation type="submission" date="2017-09" db="EMBL/GenBank/DDBJ databases">
        <title>Depth-based differentiation of microbial function through sediment-hosted aquifers and enrichment of novel symbionts in the deep terrestrial subsurface.</title>
        <authorList>
            <person name="Probst A.J."/>
            <person name="Ladd B."/>
            <person name="Jarett J.K."/>
            <person name="Geller-Mcgrath D.E."/>
            <person name="Sieber C.M.K."/>
            <person name="Emerson J.B."/>
            <person name="Anantharaman K."/>
            <person name="Thomas B.C."/>
            <person name="Malmstrom R."/>
            <person name="Stieglmeier M."/>
            <person name="Klingl A."/>
            <person name="Woyke T."/>
            <person name="Ryan C.M."/>
            <person name="Banfield J.F."/>
        </authorList>
    </citation>
    <scope>NUCLEOTIDE SEQUENCE [LARGE SCALE GENOMIC DNA]</scope>
</reference>
<feature type="domain" description="Methionyl/Valyl/Leucyl/Isoleucyl-tRNA synthetase anticodon-binding" evidence="17">
    <location>
        <begin position="684"/>
        <end position="829"/>
    </location>
</feature>
<dbReference type="GO" id="GO:0000049">
    <property type="term" value="F:tRNA binding"/>
    <property type="evidence" value="ECO:0007669"/>
    <property type="project" value="InterPro"/>
</dbReference>
<dbReference type="SUPFAM" id="SSF52374">
    <property type="entry name" value="Nucleotidylyl transferase"/>
    <property type="match status" value="1"/>
</dbReference>
<dbReference type="EC" id="6.1.1.5" evidence="15"/>
<evidence type="ECO:0000313" key="18">
    <source>
        <dbReference type="EMBL" id="PIZ99331.1"/>
    </source>
</evidence>
<comment type="function">
    <text evidence="13 15">Catalyzes the attachment of isoleucine to tRNA(Ile). As IleRS can inadvertently accommodate and process structurally similar amino acids such as valine, to avoid such errors it has two additional distinct tRNA(Ile)-dependent editing activities. One activity is designated as 'pretransfer' editing and involves the hydrolysis of activated Val-AMP. The other activity is designated 'posttransfer' editing and involves deacylation of mischarged Val-tRNA(Ile).</text>
</comment>
<dbReference type="Proteomes" id="UP000230405">
    <property type="component" value="Unassembled WGS sequence"/>
</dbReference>
<feature type="short sequence motif" description="'HIGH' region" evidence="15">
    <location>
        <begin position="42"/>
        <end position="52"/>
    </location>
</feature>
<evidence type="ECO:0000256" key="7">
    <source>
        <dbReference type="ARBA" id="ARBA00022723"/>
    </source>
</evidence>
<dbReference type="GO" id="GO:0005524">
    <property type="term" value="F:ATP binding"/>
    <property type="evidence" value="ECO:0007669"/>
    <property type="project" value="UniProtKB-UniRule"/>
</dbReference>
<evidence type="ECO:0000256" key="2">
    <source>
        <dbReference type="ARBA" id="ARBA00004496"/>
    </source>
</evidence>
<evidence type="ECO:0000256" key="10">
    <source>
        <dbReference type="ARBA" id="ARBA00022840"/>
    </source>
</evidence>
<comment type="catalytic activity">
    <reaction evidence="14 15">
        <text>tRNA(Ile) + L-isoleucine + ATP = L-isoleucyl-tRNA(Ile) + AMP + diphosphate</text>
        <dbReference type="Rhea" id="RHEA:11060"/>
        <dbReference type="Rhea" id="RHEA-COMP:9666"/>
        <dbReference type="Rhea" id="RHEA-COMP:9695"/>
        <dbReference type="ChEBI" id="CHEBI:30616"/>
        <dbReference type="ChEBI" id="CHEBI:33019"/>
        <dbReference type="ChEBI" id="CHEBI:58045"/>
        <dbReference type="ChEBI" id="CHEBI:78442"/>
        <dbReference type="ChEBI" id="CHEBI:78528"/>
        <dbReference type="ChEBI" id="CHEBI:456215"/>
        <dbReference type="EC" id="6.1.1.5"/>
    </reaction>
</comment>
<keyword evidence="11 15" id="KW-0648">Protein biosynthesis</keyword>
<dbReference type="Pfam" id="PF19302">
    <property type="entry name" value="DUF5915"/>
    <property type="match status" value="1"/>
</dbReference>
<comment type="domain">
    <text evidence="15">IleRS has two distinct active sites: one for aminoacylation and one for editing. The misactivated valine is translocated from the active site to the editing site, which sterically excludes the correctly activated isoleucine. The single editing site contains two valyl binding pockets, one specific for each substrate (Val-AMP or Val-tRNA(Ile)).</text>
</comment>
<dbReference type="PRINTS" id="PR00984">
    <property type="entry name" value="TRNASYNTHILE"/>
</dbReference>
<keyword evidence="12 15" id="KW-0030">Aminoacyl-tRNA synthetase</keyword>
<dbReference type="GO" id="GO:0006428">
    <property type="term" value="P:isoleucyl-tRNA aminoacylation"/>
    <property type="evidence" value="ECO:0007669"/>
    <property type="project" value="UniProtKB-UniRule"/>
</dbReference>
<dbReference type="AlphaFoldDB" id="A0A2M7VFK7"/>
<comment type="subunit">
    <text evidence="4 15">Monomer.</text>
</comment>
<dbReference type="InterPro" id="IPR023586">
    <property type="entry name" value="Ile-tRNA-ligase_type2"/>
</dbReference>
<evidence type="ECO:0000256" key="15">
    <source>
        <dbReference type="HAMAP-Rule" id="MF_02003"/>
    </source>
</evidence>
<dbReference type="GO" id="GO:0004822">
    <property type="term" value="F:isoleucine-tRNA ligase activity"/>
    <property type="evidence" value="ECO:0007669"/>
    <property type="project" value="UniProtKB-UniRule"/>
</dbReference>
<evidence type="ECO:0000256" key="13">
    <source>
        <dbReference type="ARBA" id="ARBA00025217"/>
    </source>
</evidence>
<dbReference type="InterPro" id="IPR002300">
    <property type="entry name" value="aa-tRNA-synth_Ia"/>
</dbReference>
<proteinExistence type="inferred from homology"/>
<protein>
    <recommendedName>
        <fullName evidence="15">Isoleucine--tRNA ligase</fullName>
        <ecNumber evidence="15">6.1.1.5</ecNumber>
    </recommendedName>
    <alternativeName>
        <fullName evidence="15">Isoleucyl-tRNA synthetase</fullName>
        <shortName evidence="15">IleRS</shortName>
    </alternativeName>
</protein>
<dbReference type="EMBL" id="PFPO01000035">
    <property type="protein sequence ID" value="PIZ99331.1"/>
    <property type="molecule type" value="Genomic_DNA"/>
</dbReference>
<dbReference type="InterPro" id="IPR014729">
    <property type="entry name" value="Rossmann-like_a/b/a_fold"/>
</dbReference>
<dbReference type="PANTHER" id="PTHR42780:SF1">
    <property type="entry name" value="ISOLEUCINE--TRNA LIGASE, CYTOPLASMIC"/>
    <property type="match status" value="1"/>
</dbReference>
<evidence type="ECO:0000256" key="4">
    <source>
        <dbReference type="ARBA" id="ARBA00011245"/>
    </source>
</evidence>
<keyword evidence="7 15" id="KW-0479">Metal-binding</keyword>
<evidence type="ECO:0000256" key="8">
    <source>
        <dbReference type="ARBA" id="ARBA00022741"/>
    </source>
</evidence>
<evidence type="ECO:0000256" key="11">
    <source>
        <dbReference type="ARBA" id="ARBA00022917"/>
    </source>
</evidence>
<keyword evidence="9 15" id="KW-0862">Zinc</keyword>
<comment type="caution">
    <text evidence="18">The sequence shown here is derived from an EMBL/GenBank/DDBJ whole genome shotgun (WGS) entry which is preliminary data.</text>
</comment>
<dbReference type="FunFam" id="3.40.50.620:FF:000063">
    <property type="entry name" value="Isoleucine--tRNA ligase"/>
    <property type="match status" value="1"/>
</dbReference>
<dbReference type="GO" id="GO:0008270">
    <property type="term" value="F:zinc ion binding"/>
    <property type="evidence" value="ECO:0007669"/>
    <property type="project" value="UniProtKB-UniRule"/>
</dbReference>
<keyword evidence="8 15" id="KW-0547">Nucleotide-binding</keyword>
<evidence type="ECO:0000256" key="5">
    <source>
        <dbReference type="ARBA" id="ARBA00022490"/>
    </source>
</evidence>